<organism evidence="1 2">
    <name type="scientific">Romanomermis culicivorax</name>
    <name type="common">Nematode worm</name>
    <dbReference type="NCBI Taxonomy" id="13658"/>
    <lineage>
        <taxon>Eukaryota</taxon>
        <taxon>Metazoa</taxon>
        <taxon>Ecdysozoa</taxon>
        <taxon>Nematoda</taxon>
        <taxon>Enoplea</taxon>
        <taxon>Dorylaimia</taxon>
        <taxon>Mermithida</taxon>
        <taxon>Mermithoidea</taxon>
        <taxon>Mermithidae</taxon>
        <taxon>Romanomermis</taxon>
    </lineage>
</organism>
<dbReference type="Proteomes" id="UP000887565">
    <property type="component" value="Unplaced"/>
</dbReference>
<evidence type="ECO:0000313" key="2">
    <source>
        <dbReference type="WBParaSite" id="nRc.2.0.1.t19363-RA"/>
    </source>
</evidence>
<sequence length="115" mass="13304">MNKSKNYEEYSAIMEDWVADPLLSLLETWRLFEAVLKNVLYFISDVQVELFKDIKEDNPWKTIKINGSALPPHNSRFKRGSQSRLSLWPVSLSSNLNSSTKPTASSMWLLVKRID</sequence>
<protein>
    <submittedName>
        <fullName evidence="2">Uncharacterized protein</fullName>
    </submittedName>
</protein>
<dbReference type="WBParaSite" id="nRc.2.0.1.t19363-RA">
    <property type="protein sequence ID" value="nRc.2.0.1.t19363-RA"/>
    <property type="gene ID" value="nRc.2.0.1.g19363"/>
</dbReference>
<keyword evidence="1" id="KW-1185">Reference proteome</keyword>
<accession>A0A915J0A2</accession>
<reference evidence="2" key="1">
    <citation type="submission" date="2022-11" db="UniProtKB">
        <authorList>
            <consortium name="WormBaseParasite"/>
        </authorList>
    </citation>
    <scope>IDENTIFICATION</scope>
</reference>
<name>A0A915J0A2_ROMCU</name>
<proteinExistence type="predicted"/>
<dbReference type="AlphaFoldDB" id="A0A915J0A2"/>
<evidence type="ECO:0000313" key="1">
    <source>
        <dbReference type="Proteomes" id="UP000887565"/>
    </source>
</evidence>